<evidence type="ECO:0000256" key="4">
    <source>
        <dbReference type="ARBA" id="ARBA00023136"/>
    </source>
</evidence>
<keyword evidence="4 5" id="KW-0472">Membrane</keyword>
<evidence type="ECO:0000256" key="3">
    <source>
        <dbReference type="ARBA" id="ARBA00022989"/>
    </source>
</evidence>
<comment type="caution">
    <text evidence="6">The sequence shown here is derived from an EMBL/GenBank/DDBJ whole genome shotgun (WGS) entry which is preliminary data.</text>
</comment>
<evidence type="ECO:0000313" key="6">
    <source>
        <dbReference type="EMBL" id="KAL2816056.1"/>
    </source>
</evidence>
<sequence length="502" mass="57373">MSYREFVHGQKHNNPCLAGLSNFLCDPDSERRSCRILRLDFSADTEGAEFQHVELEHLQETIYPTGEEGRRRILIIEDLRRDVIEILGSAYRIDPIFFASHLHAPFRQMDNQTPNLACLPSRQRKQNFVNFHYHRTVELKGDVENEDRLTRDMNVDRKIAVLLPTERTRIALVQHACSVILFKDGEGGQGWLSIILVDSPVMREYLPVLYANEMKSGHQVTRRASRVDSGLFLNGYEDFLPPSNVPLHTKGAFWSPQLSRDSLLDGLRYYWERELPDQFDPLRPTLFALSVYPLKIIAAEWNNYMAAMSYHIKRHEYAVEAFNQAVTELDKLNVELRSLQAWRRRSLASQHKIASVKNFVTLHTPQAANSSYNPALEEAAGLQEDYAYLAGTLDDLSRRLRNMLPFVTSLVQISDSRRSLAESANVNRLTSLAIVFAPLSFTTGLFSMDTTNGPGGTHFWVFFAVAIPITIVVFLLARPPVWVVHWVSTRGRASERAFQLQV</sequence>
<comment type="subcellular location">
    <subcellularLocation>
        <location evidence="1">Membrane</location>
        <topology evidence="1">Multi-pass membrane protein</topology>
    </subcellularLocation>
</comment>
<evidence type="ECO:0000313" key="7">
    <source>
        <dbReference type="Proteomes" id="UP001610335"/>
    </source>
</evidence>
<organism evidence="6 7">
    <name type="scientific">Aspergillus cavernicola</name>
    <dbReference type="NCBI Taxonomy" id="176166"/>
    <lineage>
        <taxon>Eukaryota</taxon>
        <taxon>Fungi</taxon>
        <taxon>Dikarya</taxon>
        <taxon>Ascomycota</taxon>
        <taxon>Pezizomycotina</taxon>
        <taxon>Eurotiomycetes</taxon>
        <taxon>Eurotiomycetidae</taxon>
        <taxon>Eurotiales</taxon>
        <taxon>Aspergillaceae</taxon>
        <taxon>Aspergillus</taxon>
        <taxon>Aspergillus subgen. Nidulantes</taxon>
    </lineage>
</organism>
<evidence type="ECO:0000256" key="2">
    <source>
        <dbReference type="ARBA" id="ARBA00022692"/>
    </source>
</evidence>
<protein>
    <submittedName>
        <fullName evidence="6">Uncharacterized protein</fullName>
    </submittedName>
</protein>
<keyword evidence="7" id="KW-1185">Reference proteome</keyword>
<keyword evidence="2 5" id="KW-0812">Transmembrane</keyword>
<dbReference type="Proteomes" id="UP001610335">
    <property type="component" value="Unassembled WGS sequence"/>
</dbReference>
<dbReference type="InterPro" id="IPR002523">
    <property type="entry name" value="MgTranspt_CorA/ZnTranspt_ZntB"/>
</dbReference>
<evidence type="ECO:0000256" key="1">
    <source>
        <dbReference type="ARBA" id="ARBA00004141"/>
    </source>
</evidence>
<dbReference type="SUPFAM" id="SSF144083">
    <property type="entry name" value="Magnesium transport protein CorA, transmembrane region"/>
    <property type="match status" value="1"/>
</dbReference>
<reference evidence="6 7" key="1">
    <citation type="submission" date="2024-07" db="EMBL/GenBank/DDBJ databases">
        <title>Section-level genome sequencing and comparative genomics of Aspergillus sections Usti and Cavernicolus.</title>
        <authorList>
            <consortium name="Lawrence Berkeley National Laboratory"/>
            <person name="Nybo J.L."/>
            <person name="Vesth T.C."/>
            <person name="Theobald S."/>
            <person name="Frisvad J.C."/>
            <person name="Larsen T.O."/>
            <person name="Kjaerboelling I."/>
            <person name="Rothschild-Mancinelli K."/>
            <person name="Lyhne E.K."/>
            <person name="Kogle M.E."/>
            <person name="Barry K."/>
            <person name="Clum A."/>
            <person name="Na H."/>
            <person name="Ledsgaard L."/>
            <person name="Lin J."/>
            <person name="Lipzen A."/>
            <person name="Kuo A."/>
            <person name="Riley R."/>
            <person name="Mondo S."/>
            <person name="LaButti K."/>
            <person name="Haridas S."/>
            <person name="Pangalinan J."/>
            <person name="Salamov A.A."/>
            <person name="Simmons B.A."/>
            <person name="Magnuson J.K."/>
            <person name="Chen J."/>
            <person name="Drula E."/>
            <person name="Henrissat B."/>
            <person name="Wiebenga A."/>
            <person name="Lubbers R.J."/>
            <person name="Gomes A.C."/>
            <person name="Makela M.R."/>
            <person name="Stajich J."/>
            <person name="Grigoriev I.V."/>
            <person name="Mortensen U.H."/>
            <person name="De vries R.P."/>
            <person name="Baker S.E."/>
            <person name="Andersen M.R."/>
        </authorList>
    </citation>
    <scope>NUCLEOTIDE SEQUENCE [LARGE SCALE GENOMIC DNA]</scope>
    <source>
        <strain evidence="6 7">CBS 600.67</strain>
    </source>
</reference>
<dbReference type="Pfam" id="PF01544">
    <property type="entry name" value="CorA"/>
    <property type="match status" value="1"/>
</dbReference>
<gene>
    <name evidence="6" type="ORF">BDW59DRAFT_177454</name>
</gene>
<name>A0ABR4HKZ2_9EURO</name>
<dbReference type="InterPro" id="IPR045863">
    <property type="entry name" value="CorA_TM1_TM2"/>
</dbReference>
<feature type="transmembrane region" description="Helical" evidence="5">
    <location>
        <begin position="458"/>
        <end position="477"/>
    </location>
</feature>
<accession>A0ABR4HKZ2</accession>
<dbReference type="EMBL" id="JBFXLS010000105">
    <property type="protein sequence ID" value="KAL2816056.1"/>
    <property type="molecule type" value="Genomic_DNA"/>
</dbReference>
<keyword evidence="3 5" id="KW-1133">Transmembrane helix</keyword>
<evidence type="ECO:0000256" key="5">
    <source>
        <dbReference type="SAM" id="Phobius"/>
    </source>
</evidence>
<dbReference type="Gene3D" id="1.20.58.340">
    <property type="entry name" value="Magnesium transport protein CorA, transmembrane region"/>
    <property type="match status" value="1"/>
</dbReference>
<proteinExistence type="predicted"/>